<keyword evidence="3" id="KW-1185">Reference proteome</keyword>
<evidence type="ECO:0000313" key="2">
    <source>
        <dbReference type="EMBL" id="EFJ04004.1"/>
    </source>
</evidence>
<sequence>MDSLLFAESSRRRSQSASPSGHLAAHKNAEQPSLAPGRFDRASMVSGKWNVNSWRKGTKRKQGLPSPTPDSGAPPPSPASSGRFIRPSLATSAADFQLGGSSAARSRTRTNGSVSMDSECEMLSEPDLSRLRSEAYSDLHRSVAESNERFVQRMRELEQLRALPSLNTSPVVEPRHRGRKRACHSSSRHTFSADPSDDDDDDVYVSSGERADPFGGNPRRKRMRAASPSGTFPERSSGYSSPAAPSCDSSSAFPSDEEDDDIEIDVGTACSTLPGLYNAETMPGLPSADGETDSSASSSLRSSTPSLRSSASSIRSSPPVECQPLPSTRSEKALAALTLAMEHGIGVADYAALRDISEGERDPYGDSYWG</sequence>
<feature type="compositionally biased region" description="Pro residues" evidence="1">
    <location>
        <begin position="66"/>
        <end position="78"/>
    </location>
</feature>
<evidence type="ECO:0000256" key="1">
    <source>
        <dbReference type="SAM" id="MobiDB-lite"/>
    </source>
</evidence>
<feature type="compositionally biased region" description="Polar residues" evidence="1">
    <location>
        <begin position="99"/>
        <end position="116"/>
    </location>
</feature>
<accession>D8PKM6</accession>
<feature type="region of interest" description="Disordered" evidence="1">
    <location>
        <begin position="1"/>
        <end position="126"/>
    </location>
</feature>
<dbReference type="Proteomes" id="UP000007431">
    <property type="component" value="Unassembled WGS sequence"/>
</dbReference>
<feature type="region of interest" description="Disordered" evidence="1">
    <location>
        <begin position="158"/>
        <end position="328"/>
    </location>
</feature>
<name>D8PKM6_SCHCM</name>
<feature type="compositionally biased region" description="Low complexity" evidence="1">
    <location>
        <begin position="294"/>
        <end position="319"/>
    </location>
</feature>
<dbReference type="VEuPathDB" id="FungiDB:SCHCODRAFT_02487571"/>
<dbReference type="HOGENOM" id="CLU_773769_0_0_1"/>
<dbReference type="OrthoDB" id="2688840at2759"/>
<gene>
    <name evidence="2" type="ORF">SCHCODRAFT_81004</name>
</gene>
<dbReference type="eggNOG" id="ENOG502R2MQ">
    <property type="taxonomic scope" value="Eukaryota"/>
</dbReference>
<dbReference type="OMA" id="DVKWRIS"/>
<evidence type="ECO:0000313" key="3">
    <source>
        <dbReference type="Proteomes" id="UP000007431"/>
    </source>
</evidence>
<dbReference type="EMBL" id="GL377302">
    <property type="protein sequence ID" value="EFJ04004.1"/>
    <property type="molecule type" value="Genomic_DNA"/>
</dbReference>
<protein>
    <submittedName>
        <fullName evidence="2">Expressed protein</fullName>
    </submittedName>
</protein>
<feature type="compositionally biased region" description="Basic residues" evidence="1">
    <location>
        <begin position="176"/>
        <end position="187"/>
    </location>
</feature>
<reference evidence="2 3" key="1">
    <citation type="journal article" date="2010" name="Nat. Biotechnol.">
        <title>Genome sequence of the model mushroom Schizophyllum commune.</title>
        <authorList>
            <person name="Ohm R.A."/>
            <person name="de Jong J.F."/>
            <person name="Lugones L.G."/>
            <person name="Aerts A."/>
            <person name="Kothe E."/>
            <person name="Stajich J.E."/>
            <person name="de Vries R.P."/>
            <person name="Record E."/>
            <person name="Levasseur A."/>
            <person name="Baker S.E."/>
            <person name="Bartholomew K.A."/>
            <person name="Coutinho P.M."/>
            <person name="Erdmann S."/>
            <person name="Fowler T.J."/>
            <person name="Gathman A.C."/>
            <person name="Lombard V."/>
            <person name="Henrissat B."/>
            <person name="Knabe N."/>
            <person name="Kuees U."/>
            <person name="Lilly W.W."/>
            <person name="Lindquist E."/>
            <person name="Lucas S."/>
            <person name="Magnuson J.K."/>
            <person name="Piumi F."/>
            <person name="Raudaskoski M."/>
            <person name="Salamov A."/>
            <person name="Schmutz J."/>
            <person name="Schwarze F.W.M.R."/>
            <person name="vanKuyk P.A."/>
            <person name="Horton J.S."/>
            <person name="Grigoriev I.V."/>
            <person name="Woesten H.A.B."/>
        </authorList>
    </citation>
    <scope>NUCLEOTIDE SEQUENCE [LARGE SCALE GENOMIC DNA]</scope>
    <source>
        <strain evidence="3">H4-8 / FGSC 9210</strain>
    </source>
</reference>
<feature type="compositionally biased region" description="Low complexity" evidence="1">
    <location>
        <begin position="240"/>
        <end position="254"/>
    </location>
</feature>
<dbReference type="AlphaFoldDB" id="D8PKM6"/>
<dbReference type="RefSeq" id="XP_003038906.1">
    <property type="nucleotide sequence ID" value="XM_003038860.1"/>
</dbReference>
<feature type="compositionally biased region" description="Acidic residues" evidence="1">
    <location>
        <begin position="255"/>
        <end position="264"/>
    </location>
</feature>
<organism evidence="3">
    <name type="scientific">Schizophyllum commune (strain H4-8 / FGSC 9210)</name>
    <name type="common">Split gill fungus</name>
    <dbReference type="NCBI Taxonomy" id="578458"/>
    <lineage>
        <taxon>Eukaryota</taxon>
        <taxon>Fungi</taxon>
        <taxon>Dikarya</taxon>
        <taxon>Basidiomycota</taxon>
        <taxon>Agaricomycotina</taxon>
        <taxon>Agaricomycetes</taxon>
        <taxon>Agaricomycetidae</taxon>
        <taxon>Agaricales</taxon>
        <taxon>Schizophyllaceae</taxon>
        <taxon>Schizophyllum</taxon>
    </lineage>
</organism>
<dbReference type="KEGG" id="scm:SCHCO_02487571"/>
<dbReference type="GeneID" id="9585195"/>
<proteinExistence type="predicted"/>
<dbReference type="InParanoid" id="D8PKM6"/>